<evidence type="ECO:0000256" key="8">
    <source>
        <dbReference type="ARBA" id="ARBA00023305"/>
    </source>
</evidence>
<feature type="compositionally biased region" description="Polar residues" evidence="10">
    <location>
        <begin position="1990"/>
        <end position="2004"/>
    </location>
</feature>
<dbReference type="Gene3D" id="1.25.40.20">
    <property type="entry name" value="Ankyrin repeat-containing domain"/>
    <property type="match status" value="1"/>
</dbReference>
<feature type="compositionally biased region" description="Basic residues" evidence="10">
    <location>
        <begin position="2083"/>
        <end position="2092"/>
    </location>
</feature>
<dbReference type="EMBL" id="HBNS01039589">
    <property type="protein sequence ID" value="CAE4637468.1"/>
    <property type="molecule type" value="Transcribed_RNA"/>
</dbReference>
<feature type="compositionally biased region" description="Polar residues" evidence="10">
    <location>
        <begin position="2073"/>
        <end position="2082"/>
    </location>
</feature>
<dbReference type="GO" id="GO:0016020">
    <property type="term" value="C:membrane"/>
    <property type="evidence" value="ECO:0007669"/>
    <property type="project" value="TreeGrafter"/>
</dbReference>
<accession>A0A7S4S7V7</accession>
<keyword evidence="3 9" id="KW-0547">Nucleotide-binding</keyword>
<dbReference type="Gene3D" id="3.40.850.10">
    <property type="entry name" value="Kinesin motor domain"/>
    <property type="match status" value="2"/>
</dbReference>
<dbReference type="InterPro" id="IPR002110">
    <property type="entry name" value="Ankyrin_rpt"/>
</dbReference>
<dbReference type="PRINTS" id="PR00193">
    <property type="entry name" value="MYOSINHEAVY"/>
</dbReference>
<dbReference type="Pfam" id="PF00063">
    <property type="entry name" value="Myosin_head"/>
    <property type="match status" value="2"/>
</dbReference>
<dbReference type="PROSITE" id="PS51456">
    <property type="entry name" value="MYOSIN_MOTOR"/>
    <property type="match status" value="1"/>
</dbReference>
<feature type="compositionally biased region" description="Low complexity" evidence="10">
    <location>
        <begin position="2005"/>
        <end position="2030"/>
    </location>
</feature>
<feature type="domain" description="Protein kinase" evidence="11">
    <location>
        <begin position="1667"/>
        <end position="1964"/>
    </location>
</feature>
<dbReference type="CDD" id="cd00124">
    <property type="entry name" value="MYSc"/>
    <property type="match status" value="1"/>
</dbReference>
<evidence type="ECO:0000256" key="5">
    <source>
        <dbReference type="ARBA" id="ARBA00023123"/>
    </source>
</evidence>
<feature type="domain" description="Myosin motor" evidence="12">
    <location>
        <begin position="146"/>
        <end position="1031"/>
    </location>
</feature>
<dbReference type="Gene3D" id="1.10.510.10">
    <property type="entry name" value="Transferase(Phosphotransferase) domain 1"/>
    <property type="match status" value="1"/>
</dbReference>
<keyword evidence="2" id="KW-0716">Sensory transduction</keyword>
<evidence type="ECO:0000256" key="4">
    <source>
        <dbReference type="ARBA" id="ARBA00022840"/>
    </source>
</evidence>
<dbReference type="InterPro" id="IPR001609">
    <property type="entry name" value="Myosin_head_motor_dom-like"/>
</dbReference>
<dbReference type="InterPro" id="IPR011009">
    <property type="entry name" value="Kinase-like_dom_sf"/>
</dbReference>
<sequence length="2092" mass="233674">MELGAHVWLRSDASHWGWVPAMITKKEEGTLGGVKVIYLTLNDDTTSLDSNLSTSLFSSKENLDVLHTPTKGHERQYFSRNRSSDHFADVDPFEVVLTVDPEALKSADHDDIKLRNLPRSFQLSGEDPEAGVITSPSTHQDDDIVGGVNDLIGLTHLHEPAILHALRLRYDADIIYTSTGPILIAVNPFKRMELYSQNTMEEYRIQGENGADSASPGSSGPITPFNRRKLGLRASVRSQRLPPHAYQTADDAYRAMMRGIENTVLMGGAGRGISNNPRSLRRGGGRGDNSRYDTPTNQSILVSGESGAGKTVTTKIVLNYFAMLSKKKAECDPYGQHGLNESAYSDEEVSIEQQVLQSNPILESFGNARTIRNDNSSRFGKYIDIRFTPSGSLSGANIETYLLEKVRLIHPSLGERNYHVFYQFLASATATEREQFFFGNMGFRDFKLLNQTGTYDRRDGISDENNHQEMLDAMITIGFDPTTIQSLMRLVVAILFAGNMTFTQRVHNHNEYCTLDETNASLAAASLLGVSFENLSAALTTRVILAGNETVHKSLSIDQATKSCEALMSALYGATFDFIVEKVNDSIVNDDIVDGGIATIGVLDIFGFETFDVNNFEQLCINYTNEALQQQFNKYVFKLEQQEYEREGILWKFISFPDNQDVLDLIDMRHTGILSLLDEQCIVPQSTDHKYTRYLYARCGSHSRFSASASQRVDHKFSVEHYAGPVEYSTDSWLEKNKDQLPAASAQLLASSDFELISVINRYVRMEERQGRGSISTRSVGAQFSAQLRTLRARIDTTTPHYIRCLKPNDDLVPNRFDPKNIVEQLRCGGVLEAVRVSRAGYPTRYPHDVFMARYYILGAEADDCSRSPIHPGGKMLTNNEASLKRLVAKIAFDVWEADHQMMLNLVEAEKARLEDNTPQYKKNPNARSNEERNRTLAILNGPLSLANDGSIMTPVLKRKQIFSAKKATPTLLLSSLSKSNRQNDVRRPESQAEFLSLDFSSRCAVAGLQLGRTKVFLRREAFDRIESMRSYKFFSSATSIQALIRGKQTRRRYLELKRSVLVIQCFARMRYCAKRSQRLRLAHAATVIQSFWRMIATRYSVYETYLEMNSAVCKIQRNYKSYRKSISRPETSRFKSPAGNNDSRSFMYAVGGVTRLQAVIRGNRCRASMKYLGRGNPSAMSSHRGMPLQPVQSKEMTPHRADRLNSAVALTDTQKISDQSNELYQQIQEENWSMVENILDKNPELAEVVEPSSGELPLHIIARHTGAWTLLIDMVLVLYPKALIHRDRMGALPIHHAAAHDNLAALEIIYSAYKEGINDVDSKGRLPIHVAAEFDAVDAVKFLLAKAPEGAYTMIHRPANTTGGGLPLHVACRNYASIGVITALLAENFASAKRSDENGDLPLHLLLRCGEAVDQVVVKTLLTCFSSAVSRTDMNGDLPLAIALKHQCKSAVINTLLMQYPDAAGILNGDGHSPLFLAFQHNSDDRTILGLLNHAPELATAVDKKTGMLPIQIATANEHSHFIVHNLIKRDMPIDLKEKVRAQLLPHHYSWNHVVCNTDDMYHQVVIKVLQQCTQPQVLALAHVEGEDGKIALASATPVCKYELRVMLRLFNTLEVVNQRPAYTNPNSDTQIFYALRYEPPPQQSGAFTILHEDKKDETNNFVEDWDDSSQISGMSKNSVRSNLTARSQQTIEDKLRHIRKEKGQQVIAKLTSKSDVVERELKVRKEFHLSRHYVPAIISVHHTVQHAAYSEAMAEPGYCITMEGADTTAENLMLDMRKSGKSFPAKALKRIGISLLHMHEHGIVHCDFGTHNIGKFGSRWKLLGVGGSVAIGEPTDPDRGFYHPPESVVVESRRASLGKKAISATVKSISAQTTYDIWAYGVVAYESIAGLPLSPYACRGKRAMSPIEVGKIGRWDESSLKKALKHIDEENESARDLIRRLLHYDPEIRINSMRDVLEHPFFGGSSDDKKSRRTGDSRSVSSGSRRSIPQTQSISSGTRRSTLQAQSSNSLQGSSRSRSVRQPSPSQLHSRNKFTGTSSTISQGRLSDEENISNGSNKEAIESEIFKGGKSTKNFNSLRSFRSKMKQGKV</sequence>
<dbReference type="GO" id="GO:0005524">
    <property type="term" value="F:ATP binding"/>
    <property type="evidence" value="ECO:0007669"/>
    <property type="project" value="UniProtKB-UniRule"/>
</dbReference>
<dbReference type="SUPFAM" id="SSF52540">
    <property type="entry name" value="P-loop containing nucleoside triphosphate hydrolases"/>
    <property type="match status" value="1"/>
</dbReference>
<feature type="binding site" evidence="9">
    <location>
        <begin position="304"/>
        <end position="311"/>
    </location>
    <ligand>
        <name>ATP</name>
        <dbReference type="ChEBI" id="CHEBI:30616"/>
    </ligand>
</feature>
<dbReference type="PANTHER" id="PTHR13140:SF845">
    <property type="entry name" value="MYOSIN-LIKE PROTEIN"/>
    <property type="match status" value="1"/>
</dbReference>
<evidence type="ECO:0000256" key="10">
    <source>
        <dbReference type="SAM" id="MobiDB-lite"/>
    </source>
</evidence>
<protein>
    <recommendedName>
        <fullName evidence="14">Calmodulin</fullName>
    </recommendedName>
</protein>
<dbReference type="GO" id="GO:0007015">
    <property type="term" value="P:actin filament organization"/>
    <property type="evidence" value="ECO:0007669"/>
    <property type="project" value="TreeGrafter"/>
</dbReference>
<evidence type="ECO:0000256" key="6">
    <source>
        <dbReference type="ARBA" id="ARBA00023175"/>
    </source>
</evidence>
<evidence type="ECO:0000256" key="7">
    <source>
        <dbReference type="ARBA" id="ARBA00023203"/>
    </source>
</evidence>
<evidence type="ECO:0000256" key="2">
    <source>
        <dbReference type="ARBA" id="ARBA00022606"/>
    </source>
</evidence>
<dbReference type="GO" id="GO:0016459">
    <property type="term" value="C:myosin complex"/>
    <property type="evidence" value="ECO:0007669"/>
    <property type="project" value="UniProtKB-KW"/>
</dbReference>
<evidence type="ECO:0000256" key="9">
    <source>
        <dbReference type="PROSITE-ProRule" id="PRU00782"/>
    </source>
</evidence>
<dbReference type="Gene3D" id="1.20.120.720">
    <property type="entry name" value="Myosin VI head, motor domain, U50 subdomain"/>
    <property type="match status" value="1"/>
</dbReference>
<dbReference type="PROSITE" id="PS50096">
    <property type="entry name" value="IQ"/>
    <property type="match status" value="2"/>
</dbReference>
<organism evidence="13">
    <name type="scientific">Ditylum brightwellii</name>
    <dbReference type="NCBI Taxonomy" id="49249"/>
    <lineage>
        <taxon>Eukaryota</taxon>
        <taxon>Sar</taxon>
        <taxon>Stramenopiles</taxon>
        <taxon>Ochrophyta</taxon>
        <taxon>Bacillariophyta</taxon>
        <taxon>Mediophyceae</taxon>
        <taxon>Lithodesmiophycidae</taxon>
        <taxon>Lithodesmiales</taxon>
        <taxon>Lithodesmiaceae</taxon>
        <taxon>Ditylum</taxon>
    </lineage>
</organism>
<keyword evidence="4 9" id="KW-0067">ATP-binding</keyword>
<keyword evidence="6 9" id="KW-0505">Motor protein</keyword>
<dbReference type="PROSITE" id="PS50011">
    <property type="entry name" value="PROTEIN_KINASE_DOM"/>
    <property type="match status" value="1"/>
</dbReference>
<dbReference type="Pfam" id="PF00612">
    <property type="entry name" value="IQ"/>
    <property type="match status" value="1"/>
</dbReference>
<feature type="region of interest" description="Disordered" evidence="10">
    <location>
        <begin position="268"/>
        <end position="300"/>
    </location>
</feature>
<feature type="region of interest" description="Actin-binding" evidence="9">
    <location>
        <begin position="788"/>
        <end position="810"/>
    </location>
</feature>
<evidence type="ECO:0000256" key="1">
    <source>
        <dbReference type="ARBA" id="ARBA00006998"/>
    </source>
</evidence>
<dbReference type="SUPFAM" id="SSF48403">
    <property type="entry name" value="Ankyrin repeat"/>
    <property type="match status" value="1"/>
</dbReference>
<dbReference type="GO" id="GO:0000146">
    <property type="term" value="F:microfilament motor activity"/>
    <property type="evidence" value="ECO:0007669"/>
    <property type="project" value="TreeGrafter"/>
</dbReference>
<dbReference type="Gene3D" id="1.20.5.4820">
    <property type="match status" value="1"/>
</dbReference>
<evidence type="ECO:0000259" key="11">
    <source>
        <dbReference type="PROSITE" id="PS50011"/>
    </source>
</evidence>
<comment type="similarity">
    <text evidence="9">Belongs to the TRAFAC class myosin-kinesin ATPase superfamily. Myosin family.</text>
</comment>
<dbReference type="SMART" id="SM00220">
    <property type="entry name" value="S_TKc"/>
    <property type="match status" value="1"/>
</dbReference>
<dbReference type="GO" id="GO:0004672">
    <property type="term" value="F:protein kinase activity"/>
    <property type="evidence" value="ECO:0007669"/>
    <property type="project" value="InterPro"/>
</dbReference>
<dbReference type="InterPro" id="IPR000719">
    <property type="entry name" value="Prot_kinase_dom"/>
</dbReference>
<keyword evidence="8" id="KW-0844">Vision</keyword>
<dbReference type="InterPro" id="IPR036770">
    <property type="entry name" value="Ankyrin_rpt-contain_sf"/>
</dbReference>
<evidence type="ECO:0000259" key="12">
    <source>
        <dbReference type="PROSITE" id="PS51456"/>
    </source>
</evidence>
<feature type="region of interest" description="Disordered" evidence="10">
    <location>
        <begin position="1964"/>
        <end position="2092"/>
    </location>
</feature>
<dbReference type="InterPro" id="IPR027417">
    <property type="entry name" value="P-loop_NTPase"/>
</dbReference>
<dbReference type="SUPFAM" id="SSF56112">
    <property type="entry name" value="Protein kinase-like (PK-like)"/>
    <property type="match status" value="1"/>
</dbReference>
<dbReference type="GO" id="GO:0051015">
    <property type="term" value="F:actin filament binding"/>
    <property type="evidence" value="ECO:0007669"/>
    <property type="project" value="TreeGrafter"/>
</dbReference>
<feature type="compositionally biased region" description="Low complexity" evidence="10">
    <location>
        <begin position="1979"/>
        <end position="1989"/>
    </location>
</feature>
<keyword evidence="7 9" id="KW-0009">Actin-binding</keyword>
<dbReference type="InterPro" id="IPR000048">
    <property type="entry name" value="IQ_motif_EF-hand-BS"/>
</dbReference>
<dbReference type="Gene3D" id="1.20.5.190">
    <property type="match status" value="1"/>
</dbReference>
<evidence type="ECO:0000313" key="13">
    <source>
        <dbReference type="EMBL" id="CAE4637468.1"/>
    </source>
</evidence>
<name>A0A7S4S7V7_9STRA</name>
<dbReference type="GO" id="GO:0005737">
    <property type="term" value="C:cytoplasm"/>
    <property type="evidence" value="ECO:0007669"/>
    <property type="project" value="TreeGrafter"/>
</dbReference>
<dbReference type="PANTHER" id="PTHR13140">
    <property type="entry name" value="MYOSIN"/>
    <property type="match status" value="1"/>
</dbReference>
<dbReference type="Pfam" id="PF00069">
    <property type="entry name" value="Pkinase"/>
    <property type="match status" value="1"/>
</dbReference>
<gene>
    <name evidence="13" type="ORF">DBRI00130_LOCUS30835</name>
</gene>
<feature type="compositionally biased region" description="Polar residues" evidence="10">
    <location>
        <begin position="2035"/>
        <end position="2047"/>
    </location>
</feature>
<keyword evidence="5 9" id="KW-0518">Myosin</keyword>
<feature type="compositionally biased region" description="Low complexity" evidence="10">
    <location>
        <begin position="210"/>
        <end position="221"/>
    </location>
</feature>
<dbReference type="SMART" id="SM00242">
    <property type="entry name" value="MYSc"/>
    <property type="match status" value="1"/>
</dbReference>
<proteinExistence type="inferred from homology"/>
<comment type="similarity">
    <text evidence="1">In the C-terminal section; belongs to the TRAFAC class myosin-kinesin ATPase superfamily. Myosin family.</text>
</comment>
<dbReference type="InterPro" id="IPR036961">
    <property type="entry name" value="Kinesin_motor_dom_sf"/>
</dbReference>
<feature type="region of interest" description="Disordered" evidence="10">
    <location>
        <begin position="208"/>
        <end position="227"/>
    </location>
</feature>
<dbReference type="SMART" id="SM00248">
    <property type="entry name" value="ANK"/>
    <property type="match status" value="7"/>
</dbReference>
<dbReference type="Gene3D" id="1.20.58.530">
    <property type="match status" value="1"/>
</dbReference>
<reference evidence="13" key="1">
    <citation type="submission" date="2021-01" db="EMBL/GenBank/DDBJ databases">
        <authorList>
            <person name="Corre E."/>
            <person name="Pelletier E."/>
            <person name="Niang G."/>
            <person name="Scheremetjew M."/>
            <person name="Finn R."/>
            <person name="Kale V."/>
            <person name="Holt S."/>
            <person name="Cochrane G."/>
            <person name="Meng A."/>
            <person name="Brown T."/>
            <person name="Cohen L."/>
        </authorList>
    </citation>
    <scope>NUCLEOTIDE SEQUENCE</scope>
    <source>
        <strain evidence="13">GSO104</strain>
    </source>
</reference>
<feature type="compositionally biased region" description="Basic and acidic residues" evidence="10">
    <location>
        <begin position="1968"/>
        <end position="1978"/>
    </location>
</feature>
<evidence type="ECO:0000256" key="3">
    <source>
        <dbReference type="ARBA" id="ARBA00022741"/>
    </source>
</evidence>
<evidence type="ECO:0008006" key="14">
    <source>
        <dbReference type="Google" id="ProtNLM"/>
    </source>
</evidence>
<dbReference type="SMART" id="SM00015">
    <property type="entry name" value="IQ"/>
    <property type="match status" value="4"/>
</dbReference>